<reference evidence="3" key="1">
    <citation type="journal article" date="2020" name="Stud. Mycol.">
        <title>101 Dothideomycetes genomes: a test case for predicting lifestyles and emergence of pathogens.</title>
        <authorList>
            <person name="Haridas S."/>
            <person name="Albert R."/>
            <person name="Binder M."/>
            <person name="Bloem J."/>
            <person name="Labutti K."/>
            <person name="Salamov A."/>
            <person name="Andreopoulos B."/>
            <person name="Baker S."/>
            <person name="Barry K."/>
            <person name="Bills G."/>
            <person name="Bluhm B."/>
            <person name="Cannon C."/>
            <person name="Castanera R."/>
            <person name="Culley D."/>
            <person name="Daum C."/>
            <person name="Ezra D."/>
            <person name="Gonzalez J."/>
            <person name="Henrissat B."/>
            <person name="Kuo A."/>
            <person name="Liang C."/>
            <person name="Lipzen A."/>
            <person name="Lutzoni F."/>
            <person name="Magnuson J."/>
            <person name="Mondo S."/>
            <person name="Nolan M."/>
            <person name="Ohm R."/>
            <person name="Pangilinan J."/>
            <person name="Park H.-J."/>
            <person name="Ramirez L."/>
            <person name="Alfaro M."/>
            <person name="Sun H."/>
            <person name="Tritt A."/>
            <person name="Yoshinaga Y."/>
            <person name="Zwiers L.-H."/>
            <person name="Turgeon B."/>
            <person name="Goodwin S."/>
            <person name="Spatafora J."/>
            <person name="Crous P."/>
            <person name="Grigoriev I."/>
        </authorList>
    </citation>
    <scope>NUCLEOTIDE SEQUENCE</scope>
    <source>
        <strain evidence="3">ATCC 16933</strain>
    </source>
</reference>
<dbReference type="EMBL" id="MU001675">
    <property type="protein sequence ID" value="KAF2459328.1"/>
    <property type="molecule type" value="Genomic_DNA"/>
</dbReference>
<keyword evidence="3" id="KW-0808">Transferase</keyword>
<name>A0A6A6P6A7_9PEZI</name>
<dbReference type="Gene3D" id="3.90.1200.10">
    <property type="match status" value="1"/>
</dbReference>
<evidence type="ECO:0000313" key="3">
    <source>
        <dbReference type="EMBL" id="KAF2459328.1"/>
    </source>
</evidence>
<dbReference type="OrthoDB" id="2906425at2759"/>
<dbReference type="CDD" id="cd05120">
    <property type="entry name" value="APH_ChoK_like"/>
    <property type="match status" value="1"/>
</dbReference>
<keyword evidence="4" id="KW-1185">Reference proteome</keyword>
<evidence type="ECO:0000259" key="2">
    <source>
        <dbReference type="Pfam" id="PF01636"/>
    </source>
</evidence>
<proteinExistence type="predicted"/>
<protein>
    <submittedName>
        <fullName evidence="3">Kinase-like domain-containing protein</fullName>
    </submittedName>
</protein>
<dbReference type="InterPro" id="IPR011009">
    <property type="entry name" value="Kinase-like_dom_sf"/>
</dbReference>
<keyword evidence="3" id="KW-0418">Kinase</keyword>
<evidence type="ECO:0000313" key="4">
    <source>
        <dbReference type="Proteomes" id="UP000799766"/>
    </source>
</evidence>
<organism evidence="3 4">
    <name type="scientific">Lineolata rhizophorae</name>
    <dbReference type="NCBI Taxonomy" id="578093"/>
    <lineage>
        <taxon>Eukaryota</taxon>
        <taxon>Fungi</taxon>
        <taxon>Dikarya</taxon>
        <taxon>Ascomycota</taxon>
        <taxon>Pezizomycotina</taxon>
        <taxon>Dothideomycetes</taxon>
        <taxon>Dothideomycetes incertae sedis</taxon>
        <taxon>Lineolatales</taxon>
        <taxon>Lineolataceae</taxon>
        <taxon>Lineolata</taxon>
    </lineage>
</organism>
<dbReference type="PANTHER" id="PTHR21310:SF58">
    <property type="entry name" value="AMINOGLYCOSIDE PHOSPHOTRANSFERASE DOMAIN-CONTAINING PROTEIN"/>
    <property type="match status" value="1"/>
</dbReference>
<gene>
    <name evidence="3" type="ORF">BDY21DRAFT_337956</name>
</gene>
<dbReference type="Pfam" id="PF01636">
    <property type="entry name" value="APH"/>
    <property type="match status" value="1"/>
</dbReference>
<dbReference type="SUPFAM" id="SSF56112">
    <property type="entry name" value="Protein kinase-like (PK-like)"/>
    <property type="match status" value="1"/>
</dbReference>
<feature type="domain" description="Aminoglycoside phosphotransferase" evidence="2">
    <location>
        <begin position="78"/>
        <end position="269"/>
    </location>
</feature>
<dbReference type="InterPro" id="IPR051678">
    <property type="entry name" value="AGP_Transferase"/>
</dbReference>
<dbReference type="Proteomes" id="UP000799766">
    <property type="component" value="Unassembled WGS sequence"/>
</dbReference>
<accession>A0A6A6P6A7</accession>
<evidence type="ECO:0000256" key="1">
    <source>
        <dbReference type="SAM" id="MobiDB-lite"/>
    </source>
</evidence>
<feature type="region of interest" description="Disordered" evidence="1">
    <location>
        <begin position="1"/>
        <end position="36"/>
    </location>
</feature>
<sequence>MTTPGPASEVPDQIDTQPLRLPYLPAPPSDGSDEALLQLPPPDMPRWSEDSTILLRTPGSCVEKLLSNIVVKSGRAVLLDEAHGLQFASQLDLPGPRLHKAQQIGDNVVAIHMDFVEGQQLDELWPNMSESEKLAIAHQLRDILQTMRSIPSDSGIIGSCKGGPARDCRRICAYKGGPFQHQEDFNKFVLDLYEVTPTTIRDALTRSLRSDYRILFAHGDLTQRNIIVKDDKIVALIDWEYSGWFPEYWDYIKFFERHSTNRDWKEYAKEIFPETYDNELVLFQAITRWQNP</sequence>
<dbReference type="AlphaFoldDB" id="A0A6A6P6A7"/>
<dbReference type="InterPro" id="IPR002575">
    <property type="entry name" value="Aminoglycoside_PTrfase"/>
</dbReference>
<dbReference type="GO" id="GO:0016301">
    <property type="term" value="F:kinase activity"/>
    <property type="evidence" value="ECO:0007669"/>
    <property type="project" value="UniProtKB-KW"/>
</dbReference>
<dbReference type="PANTHER" id="PTHR21310">
    <property type="entry name" value="AMINOGLYCOSIDE PHOSPHOTRANSFERASE-RELATED-RELATED"/>
    <property type="match status" value="1"/>
</dbReference>